<feature type="signal peptide" evidence="1">
    <location>
        <begin position="1"/>
        <end position="16"/>
    </location>
</feature>
<dbReference type="STRING" id="984262.SGRA_1855"/>
<accession>H6L0Q3</accession>
<sequence>MRLSLFFLFFPLFLLAQKGPYAPYGGVFTPKGQLKALLVPVYFTDQPQTNPNFKNQDHYLAQWDSQNPNMLPNPIDPETGRCPSFMANDSSDFEADNLSKMGFNASSLFFLQSQGQFQFTVEVFKDSSGQAAAVGINPSGGRSWSDMNRKALFAMMAANPNLPLSHLDQRTNRPNFQFDNQNTAPDSLIDYVIFVYRYSPNWSQQPAPGMNRWLGSGGGFASPGSIGLESYQGYSIQQGFTMMWGSNVFVHELAHSLFNAPHFFGANQTVGDYFRRPAIGWGATSTIPIFQLFNAWEAWYMGYLPNLRSLELDFGQKEVLALGDFCTEQEAIRIRLPQGQGQWLWLELHQKLHPFDEHAWAGQQLGQLQLSGTPAGLYAYVDDTGIDSLQQIVRALSPACNALYPINAAGNYDYTYIQEEPKRNAWGNPLYRFQRLRPNAVSGTNPFFFFRADLNQDGRIAYNRNYNGARNEGMPIIYEQNDTGGYSELYQSFGMQAVAPLPQGYRNQAFGPGDQLWAGGNPALVHYPKYDFRKDLQAPYRLQDLHIKVLATENQRYILEIERKAIELEEGQDWAGEIILPNCSKDERVDLILAKKQVLQLRPSGTANRSRQQANGSFVGPTVLTLEQGSSCYLAKKSRLYIAKDCQLKLEKGAKIILGPKAKIIIEKGGALMAEEGQIELGRRAKIIKK</sequence>
<dbReference type="Proteomes" id="UP000007519">
    <property type="component" value="Chromosome"/>
</dbReference>
<dbReference type="EMBL" id="CP002831">
    <property type="protein sequence ID" value="AFC24589.1"/>
    <property type="molecule type" value="Genomic_DNA"/>
</dbReference>
<name>H6L0Q3_SAPGL</name>
<gene>
    <name evidence="2" type="ordered locus">SGRA_1855</name>
</gene>
<dbReference type="AlphaFoldDB" id="H6L0Q3"/>
<dbReference type="OrthoDB" id="892331at2"/>
<dbReference type="KEGG" id="sgn:SGRA_1855"/>
<organism evidence="2 3">
    <name type="scientific">Saprospira grandis (strain Lewin)</name>
    <dbReference type="NCBI Taxonomy" id="984262"/>
    <lineage>
        <taxon>Bacteria</taxon>
        <taxon>Pseudomonadati</taxon>
        <taxon>Bacteroidota</taxon>
        <taxon>Saprospiria</taxon>
        <taxon>Saprospirales</taxon>
        <taxon>Saprospiraceae</taxon>
        <taxon>Saprospira</taxon>
    </lineage>
</organism>
<proteinExistence type="predicted"/>
<evidence type="ECO:0000313" key="3">
    <source>
        <dbReference type="Proteomes" id="UP000007519"/>
    </source>
</evidence>
<evidence type="ECO:0000313" key="2">
    <source>
        <dbReference type="EMBL" id="AFC24589.1"/>
    </source>
</evidence>
<feature type="chain" id="PRO_5003604703" evidence="1">
    <location>
        <begin position="17"/>
        <end position="690"/>
    </location>
</feature>
<dbReference type="HOGENOM" id="CLU_398954_0_0_10"/>
<reference evidence="2 3" key="1">
    <citation type="journal article" date="2012" name="Stand. Genomic Sci.">
        <title>Complete genome sequencing and analysis of Saprospira grandis str. Lewin, a predatory marine bacterium.</title>
        <authorList>
            <person name="Saw J.H."/>
            <person name="Yuryev A."/>
            <person name="Kanbe M."/>
            <person name="Hou S."/>
            <person name="Young A.G."/>
            <person name="Aizawa S."/>
            <person name="Alam M."/>
        </authorList>
    </citation>
    <scope>NUCLEOTIDE SEQUENCE [LARGE SCALE GENOMIC DNA]</scope>
    <source>
        <strain evidence="2 3">Lewin</strain>
    </source>
</reference>
<dbReference type="RefSeq" id="WP_015692214.1">
    <property type="nucleotide sequence ID" value="NC_016940.1"/>
</dbReference>
<protein>
    <submittedName>
        <fullName evidence="2">Uncharacterized protein</fullName>
    </submittedName>
</protein>
<evidence type="ECO:0000256" key="1">
    <source>
        <dbReference type="SAM" id="SignalP"/>
    </source>
</evidence>
<keyword evidence="1" id="KW-0732">Signal</keyword>
<keyword evidence="3" id="KW-1185">Reference proteome</keyword>